<reference evidence="1" key="1">
    <citation type="submission" date="2020-02" db="EMBL/GenBank/DDBJ databases">
        <title>Relaxed selection underlies rapid genomic changes in the transitions from sociality to social parasitism in ants.</title>
        <authorList>
            <person name="Bi X."/>
        </authorList>
    </citation>
    <scope>NUCLEOTIDE SEQUENCE</scope>
    <source>
        <strain evidence="1">BGI-DK2013a</strain>
        <tissue evidence="1">Whole body</tissue>
    </source>
</reference>
<keyword evidence="2" id="KW-1185">Reference proteome</keyword>
<protein>
    <submittedName>
        <fullName evidence="1">PIF1 helicase</fullName>
    </submittedName>
</protein>
<sequence>NSIKIVISNNKEITITKIDIKFEVFYKMVIHRKQFPLFLSYGITIHKNQGIICKNAMINLETSVFSDDQAYIDLSRMSILEGLHLINFNLVSVKANLVAIIEYNRLRFMFNVQLSQIHSSEKKAVKIHDCGLYLMSLMMYRIMVARNQKV</sequence>
<keyword evidence="1" id="KW-0347">Helicase</keyword>
<feature type="non-terminal residue" evidence="1">
    <location>
        <position position="1"/>
    </location>
</feature>
<evidence type="ECO:0000313" key="2">
    <source>
        <dbReference type="Proteomes" id="UP000667349"/>
    </source>
</evidence>
<keyword evidence="1" id="KW-0547">Nucleotide-binding</keyword>
<keyword evidence="1" id="KW-0067">ATP-binding</keyword>
<dbReference type="PANTHER" id="PTHR47642">
    <property type="entry name" value="ATP-DEPENDENT DNA HELICASE"/>
    <property type="match status" value="1"/>
</dbReference>
<feature type="non-terminal residue" evidence="1">
    <location>
        <position position="150"/>
    </location>
</feature>
<dbReference type="EMBL" id="JAANHZ010000508">
    <property type="protein sequence ID" value="KAG5310118.1"/>
    <property type="molecule type" value="Genomic_DNA"/>
</dbReference>
<accession>A0A836F0T5</accession>
<proteinExistence type="predicted"/>
<name>A0A836F0T5_9HYME</name>
<dbReference type="AlphaFoldDB" id="A0A836F0T5"/>
<keyword evidence="1" id="KW-0378">Hydrolase</keyword>
<dbReference type="Proteomes" id="UP000667349">
    <property type="component" value="Unassembled WGS sequence"/>
</dbReference>
<dbReference type="InterPro" id="IPR051055">
    <property type="entry name" value="PIF1_helicase"/>
</dbReference>
<organism evidence="1 2">
    <name type="scientific">Acromyrmex insinuator</name>
    <dbReference type="NCBI Taxonomy" id="230686"/>
    <lineage>
        <taxon>Eukaryota</taxon>
        <taxon>Metazoa</taxon>
        <taxon>Ecdysozoa</taxon>
        <taxon>Arthropoda</taxon>
        <taxon>Hexapoda</taxon>
        <taxon>Insecta</taxon>
        <taxon>Pterygota</taxon>
        <taxon>Neoptera</taxon>
        <taxon>Endopterygota</taxon>
        <taxon>Hymenoptera</taxon>
        <taxon>Apocrita</taxon>
        <taxon>Aculeata</taxon>
        <taxon>Formicoidea</taxon>
        <taxon>Formicidae</taxon>
        <taxon>Myrmicinae</taxon>
        <taxon>Acromyrmex</taxon>
    </lineage>
</organism>
<comment type="caution">
    <text evidence="1">The sequence shown here is derived from an EMBL/GenBank/DDBJ whole genome shotgun (WGS) entry which is preliminary data.</text>
</comment>
<gene>
    <name evidence="1" type="primary">Pif1_2</name>
    <name evidence="1" type="ORF">G6Z75_0006417</name>
</gene>
<evidence type="ECO:0000313" key="1">
    <source>
        <dbReference type="EMBL" id="KAG5310118.1"/>
    </source>
</evidence>
<dbReference type="GO" id="GO:0004386">
    <property type="term" value="F:helicase activity"/>
    <property type="evidence" value="ECO:0007669"/>
    <property type="project" value="UniProtKB-KW"/>
</dbReference>